<evidence type="ECO:0000256" key="3">
    <source>
        <dbReference type="ARBA" id="ARBA00022989"/>
    </source>
</evidence>
<dbReference type="Gene3D" id="1.20.1250.20">
    <property type="entry name" value="MFS general substrate transporter like domains"/>
    <property type="match status" value="1"/>
</dbReference>
<feature type="transmembrane region" description="Helical" evidence="5">
    <location>
        <begin position="163"/>
        <end position="187"/>
    </location>
</feature>
<keyword evidence="2 5" id="KW-0812">Transmembrane</keyword>
<dbReference type="PRINTS" id="PR01036">
    <property type="entry name" value="TCRTETB"/>
</dbReference>
<feature type="transmembrane region" description="Helical" evidence="5">
    <location>
        <begin position="133"/>
        <end position="157"/>
    </location>
</feature>
<feature type="transmembrane region" description="Helical" evidence="5">
    <location>
        <begin position="46"/>
        <end position="63"/>
    </location>
</feature>
<feature type="transmembrane region" description="Helical" evidence="5">
    <location>
        <begin position="430"/>
        <end position="452"/>
    </location>
</feature>
<feature type="transmembrane region" description="Helical" evidence="5">
    <location>
        <begin position="300"/>
        <end position="319"/>
    </location>
</feature>
<dbReference type="EMBL" id="FRCS01000001">
    <property type="protein sequence ID" value="SHM61851.1"/>
    <property type="molecule type" value="Genomic_DNA"/>
</dbReference>
<dbReference type="GO" id="GO:0005886">
    <property type="term" value="C:plasma membrane"/>
    <property type="evidence" value="ECO:0007669"/>
    <property type="project" value="UniProtKB-SubCell"/>
</dbReference>
<comment type="subcellular location">
    <subcellularLocation>
        <location evidence="1">Cell membrane</location>
        <topology evidence="1">Multi-pass membrane protein</topology>
    </subcellularLocation>
</comment>
<evidence type="ECO:0000313" key="7">
    <source>
        <dbReference type="EMBL" id="SHM61851.1"/>
    </source>
</evidence>
<organism evidence="7 8">
    <name type="scientific">Cryptosporangium aurantiacum</name>
    <dbReference type="NCBI Taxonomy" id="134849"/>
    <lineage>
        <taxon>Bacteria</taxon>
        <taxon>Bacillati</taxon>
        <taxon>Actinomycetota</taxon>
        <taxon>Actinomycetes</taxon>
        <taxon>Cryptosporangiales</taxon>
        <taxon>Cryptosporangiaceae</taxon>
        <taxon>Cryptosporangium</taxon>
    </lineage>
</organism>
<feature type="transmembrane region" description="Helical" evidence="5">
    <location>
        <begin position="331"/>
        <end position="353"/>
    </location>
</feature>
<feature type="transmembrane region" description="Helical" evidence="5">
    <location>
        <begin position="199"/>
        <end position="220"/>
    </location>
</feature>
<name>A0A1M7K9J6_9ACTN</name>
<reference evidence="7 8" key="1">
    <citation type="submission" date="2016-11" db="EMBL/GenBank/DDBJ databases">
        <authorList>
            <person name="Jaros S."/>
            <person name="Januszkiewicz K."/>
            <person name="Wedrychowicz H."/>
        </authorList>
    </citation>
    <scope>NUCLEOTIDE SEQUENCE [LARGE SCALE GENOMIC DNA]</scope>
    <source>
        <strain evidence="7 8">DSM 46144</strain>
    </source>
</reference>
<keyword evidence="4 5" id="KW-0472">Membrane</keyword>
<accession>A0A1M7K9J6</accession>
<dbReference type="STRING" id="134849.SAMN05443668_1011047"/>
<evidence type="ECO:0000256" key="1">
    <source>
        <dbReference type="ARBA" id="ARBA00004651"/>
    </source>
</evidence>
<gene>
    <name evidence="7" type="ORF">SAMN05443668_1011047</name>
</gene>
<dbReference type="InterPro" id="IPR020846">
    <property type="entry name" value="MFS_dom"/>
</dbReference>
<feature type="transmembrane region" description="Helical" evidence="5">
    <location>
        <begin position="359"/>
        <end position="377"/>
    </location>
</feature>
<evidence type="ECO:0000259" key="6">
    <source>
        <dbReference type="PROSITE" id="PS50850"/>
    </source>
</evidence>
<evidence type="ECO:0000256" key="5">
    <source>
        <dbReference type="SAM" id="Phobius"/>
    </source>
</evidence>
<dbReference type="Proteomes" id="UP000184440">
    <property type="component" value="Unassembled WGS sequence"/>
</dbReference>
<feature type="transmembrane region" description="Helical" evidence="5">
    <location>
        <begin position="265"/>
        <end position="288"/>
    </location>
</feature>
<protein>
    <submittedName>
        <fullName evidence="7">Major Facilitator Superfamily protein</fullName>
    </submittedName>
</protein>
<feature type="domain" description="Major facilitator superfamily (MFS) profile" evidence="6">
    <location>
        <begin position="9"/>
        <end position="456"/>
    </location>
</feature>
<dbReference type="PANTHER" id="PTHR42718">
    <property type="entry name" value="MAJOR FACILITATOR SUPERFAMILY MULTIDRUG TRANSPORTER MFSC"/>
    <property type="match status" value="1"/>
</dbReference>
<keyword evidence="8" id="KW-1185">Reference proteome</keyword>
<dbReference type="Gene3D" id="1.20.1720.10">
    <property type="entry name" value="Multidrug resistance protein D"/>
    <property type="match status" value="1"/>
</dbReference>
<dbReference type="Pfam" id="PF07690">
    <property type="entry name" value="MFS_1"/>
    <property type="match status" value="1"/>
</dbReference>
<dbReference type="InterPro" id="IPR036259">
    <property type="entry name" value="MFS_trans_sf"/>
</dbReference>
<dbReference type="SUPFAM" id="SSF103473">
    <property type="entry name" value="MFS general substrate transporter"/>
    <property type="match status" value="1"/>
</dbReference>
<evidence type="ECO:0000313" key="8">
    <source>
        <dbReference type="Proteomes" id="UP000184440"/>
    </source>
</evidence>
<keyword evidence="3 5" id="KW-1133">Transmembrane helix</keyword>
<feature type="transmembrane region" description="Helical" evidence="5">
    <location>
        <begin position="75"/>
        <end position="94"/>
    </location>
</feature>
<feature type="transmembrane region" description="Helical" evidence="5">
    <location>
        <begin position="226"/>
        <end position="244"/>
    </location>
</feature>
<evidence type="ECO:0000256" key="2">
    <source>
        <dbReference type="ARBA" id="ARBA00022692"/>
    </source>
</evidence>
<sequence length="466" mass="48043">MSDASRRWALRLCLAAGFTTLIDQSVLNVAIPSIRSSLDAGPHEVQWILAGYSFAFGLALVPGGRLGDAHGRRGYFLAGFALFTLTSVVAGTAQHGWVVAAARIVQGLGAGMVNPQVLGLIQDEFRGAERARALGAYATTGGVAATIGPVVGGALIGVAGPDWGWRLIALINVPFGVATLILAARYLPRRLPVRRRTPLDVPGLILLGALTLCVLLPVTLSGGVPVAVWVAVGAALLAGLVTWERWYARTGRAPVLHPALVRSRAFVCGSLVAMFNFGAVLAMSLVIVLHLQEAAGESPLAAALTTLPSAVAFGLTSAVSWRALARLGPRLLRYSTALGAASALATLACAVWVPDRHLWFAFAITQLAFGISGGLTVSPNQALTLRHAPAEVAGLAAGFLQVVQRISAAVSLAVVSGLALAAPITGYRHATASGLVFCTVLLVGSLIAAFGVRVGLSRSAAHSVPL</sequence>
<dbReference type="CDD" id="cd17321">
    <property type="entry name" value="MFS_MMR_MDR_like"/>
    <property type="match status" value="1"/>
</dbReference>
<feature type="transmembrane region" description="Helical" evidence="5">
    <location>
        <begin position="406"/>
        <end position="424"/>
    </location>
</feature>
<dbReference type="PROSITE" id="PS50850">
    <property type="entry name" value="MFS"/>
    <property type="match status" value="1"/>
</dbReference>
<dbReference type="GO" id="GO:0022857">
    <property type="term" value="F:transmembrane transporter activity"/>
    <property type="evidence" value="ECO:0007669"/>
    <property type="project" value="InterPro"/>
</dbReference>
<dbReference type="RefSeq" id="WP_178379767.1">
    <property type="nucleotide sequence ID" value="NZ_FRCS01000001.1"/>
</dbReference>
<evidence type="ECO:0000256" key="4">
    <source>
        <dbReference type="ARBA" id="ARBA00023136"/>
    </source>
</evidence>
<dbReference type="InterPro" id="IPR011701">
    <property type="entry name" value="MFS"/>
</dbReference>
<feature type="transmembrane region" description="Helical" evidence="5">
    <location>
        <begin position="100"/>
        <end position="121"/>
    </location>
</feature>
<dbReference type="PANTHER" id="PTHR42718:SF39">
    <property type="entry name" value="ACTINORHODIN TRANSPORTER-RELATED"/>
    <property type="match status" value="1"/>
</dbReference>
<dbReference type="AlphaFoldDB" id="A0A1M7K9J6"/>
<proteinExistence type="predicted"/>